<accession>A0A1G7U6W2</accession>
<dbReference type="PANTHER" id="PTHR10724:SF10">
    <property type="entry name" value="S1 RNA-BINDING DOMAIN-CONTAINING PROTEIN 1"/>
    <property type="match status" value="1"/>
</dbReference>
<proteinExistence type="predicted"/>
<evidence type="ECO:0000313" key="2">
    <source>
        <dbReference type="EMBL" id="SDG43154.1"/>
    </source>
</evidence>
<reference evidence="2 3" key="1">
    <citation type="submission" date="2016-10" db="EMBL/GenBank/DDBJ databases">
        <authorList>
            <person name="de Groot N.N."/>
        </authorList>
    </citation>
    <scope>NUCLEOTIDE SEQUENCE [LARGE SCALE GENOMIC DNA]</scope>
    <source>
        <strain evidence="2 3">ATCC BAA-466</strain>
    </source>
</reference>
<dbReference type="Pfam" id="PF00575">
    <property type="entry name" value="S1"/>
    <property type="match status" value="1"/>
</dbReference>
<gene>
    <name evidence="2" type="ORF">SAMN05421791_10883</name>
</gene>
<dbReference type="Gene3D" id="2.40.50.140">
    <property type="entry name" value="Nucleic acid-binding proteins"/>
    <property type="match status" value="1"/>
</dbReference>
<organism evidence="2 3">
    <name type="scientific">Facklamia miroungae</name>
    <dbReference type="NCBI Taxonomy" id="120956"/>
    <lineage>
        <taxon>Bacteria</taxon>
        <taxon>Bacillati</taxon>
        <taxon>Bacillota</taxon>
        <taxon>Bacilli</taxon>
        <taxon>Lactobacillales</taxon>
        <taxon>Aerococcaceae</taxon>
        <taxon>Facklamia</taxon>
    </lineage>
</organism>
<dbReference type="SUPFAM" id="SSF50249">
    <property type="entry name" value="Nucleic acid-binding proteins"/>
    <property type="match status" value="1"/>
</dbReference>
<dbReference type="GO" id="GO:0003735">
    <property type="term" value="F:structural constituent of ribosome"/>
    <property type="evidence" value="ECO:0007669"/>
    <property type="project" value="TreeGrafter"/>
</dbReference>
<dbReference type="RefSeq" id="WP_245694851.1">
    <property type="nucleotide sequence ID" value="NZ_FNCK01000008.1"/>
</dbReference>
<evidence type="ECO:0000259" key="1">
    <source>
        <dbReference type="PROSITE" id="PS50126"/>
    </source>
</evidence>
<dbReference type="PANTHER" id="PTHR10724">
    <property type="entry name" value="30S RIBOSOMAL PROTEIN S1"/>
    <property type="match status" value="1"/>
</dbReference>
<feature type="domain" description="S1 motif" evidence="1">
    <location>
        <begin position="8"/>
        <end position="77"/>
    </location>
</feature>
<dbReference type="SMART" id="SM00316">
    <property type="entry name" value="S1"/>
    <property type="match status" value="1"/>
</dbReference>
<dbReference type="InterPro" id="IPR003029">
    <property type="entry name" value="S1_domain"/>
</dbReference>
<dbReference type="FunFam" id="2.40.50.140:FF:000051">
    <property type="entry name" value="RNA-binding transcriptional accessory protein"/>
    <property type="match status" value="1"/>
</dbReference>
<dbReference type="GO" id="GO:0005737">
    <property type="term" value="C:cytoplasm"/>
    <property type="evidence" value="ECO:0007669"/>
    <property type="project" value="UniProtKB-ARBA"/>
</dbReference>
<name>A0A1G7U6W2_9LACT</name>
<dbReference type="GO" id="GO:0006412">
    <property type="term" value="P:translation"/>
    <property type="evidence" value="ECO:0007669"/>
    <property type="project" value="TreeGrafter"/>
</dbReference>
<dbReference type="STRING" id="120956.SAMN05421791_10883"/>
<dbReference type="InterPro" id="IPR012340">
    <property type="entry name" value="NA-bd_OB-fold"/>
</dbReference>
<sequence>MTMKFKIGDIIEGEVTGIQNYGIFVKLSDDEQGLVHISECKHGYVGELEDFIEVGEHVKVVVIDIDEYSKKISLSMRALDKTNTPLFPVRNRKKKRRNLPDIGFKTISDKMPLWIKQAMKSIEDNEFNTKIEV</sequence>
<protein>
    <submittedName>
        <fullName evidence="2">General stress protein 13</fullName>
    </submittedName>
</protein>
<evidence type="ECO:0000313" key="3">
    <source>
        <dbReference type="Proteomes" id="UP000199708"/>
    </source>
</evidence>
<dbReference type="Proteomes" id="UP000199708">
    <property type="component" value="Unassembled WGS sequence"/>
</dbReference>
<dbReference type="PROSITE" id="PS50126">
    <property type="entry name" value="S1"/>
    <property type="match status" value="1"/>
</dbReference>
<dbReference type="NCBIfam" id="NF040579">
    <property type="entry name" value="S1_dom_CvfD"/>
    <property type="match status" value="1"/>
</dbReference>
<dbReference type="GO" id="GO:0003729">
    <property type="term" value="F:mRNA binding"/>
    <property type="evidence" value="ECO:0007669"/>
    <property type="project" value="TreeGrafter"/>
</dbReference>
<dbReference type="InterPro" id="IPR050437">
    <property type="entry name" value="Ribos_protein_bS1-like"/>
</dbReference>
<keyword evidence="3" id="KW-1185">Reference proteome</keyword>
<dbReference type="EMBL" id="FNCK01000008">
    <property type="protein sequence ID" value="SDG43154.1"/>
    <property type="molecule type" value="Genomic_DNA"/>
</dbReference>
<dbReference type="AlphaFoldDB" id="A0A1G7U6W2"/>